<dbReference type="InterPro" id="IPR025714">
    <property type="entry name" value="Methyltranfer_dom"/>
</dbReference>
<evidence type="ECO:0000256" key="3">
    <source>
        <dbReference type="ARBA" id="ARBA00022691"/>
    </source>
</evidence>
<evidence type="ECO:0000313" key="8">
    <source>
        <dbReference type="EMBL" id="OFE13953.1"/>
    </source>
</evidence>
<accession>A0A1E8CNG6</accession>
<dbReference type="PANTHER" id="PTHR18895">
    <property type="entry name" value="HEMK METHYLTRANSFERASE"/>
    <property type="match status" value="1"/>
</dbReference>
<feature type="binding site" evidence="5">
    <location>
        <position position="188"/>
    </location>
    <ligand>
        <name>S-adenosyl-L-methionine</name>
        <dbReference type="ChEBI" id="CHEBI:59789"/>
    </ligand>
</feature>
<dbReference type="GO" id="GO:0032259">
    <property type="term" value="P:methylation"/>
    <property type="evidence" value="ECO:0007669"/>
    <property type="project" value="UniProtKB-KW"/>
</dbReference>
<evidence type="ECO:0000259" key="7">
    <source>
        <dbReference type="Pfam" id="PF17827"/>
    </source>
</evidence>
<dbReference type="RefSeq" id="WP_070118172.1">
    <property type="nucleotide sequence ID" value="NZ_MASR01000001.1"/>
</dbReference>
<dbReference type="InterPro" id="IPR019874">
    <property type="entry name" value="RF_methyltr_PrmC"/>
</dbReference>
<dbReference type="STRING" id="1524254.PHACT_05430"/>
<feature type="binding site" evidence="5">
    <location>
        <begin position="137"/>
        <end position="141"/>
    </location>
    <ligand>
        <name>S-adenosyl-L-methionine</name>
        <dbReference type="ChEBI" id="CHEBI:59789"/>
    </ligand>
</feature>
<dbReference type="NCBIfam" id="TIGR03534">
    <property type="entry name" value="RF_mod_PrmC"/>
    <property type="match status" value="1"/>
</dbReference>
<dbReference type="EMBL" id="MASR01000001">
    <property type="protein sequence ID" value="OFE13953.1"/>
    <property type="molecule type" value="Genomic_DNA"/>
</dbReference>
<dbReference type="NCBIfam" id="TIGR00536">
    <property type="entry name" value="hemK_fam"/>
    <property type="match status" value="1"/>
</dbReference>
<feature type="domain" description="Release factor glutamine methyltransferase N-terminal" evidence="7">
    <location>
        <begin position="6"/>
        <end position="74"/>
    </location>
</feature>
<dbReference type="CDD" id="cd02440">
    <property type="entry name" value="AdoMet_MTases"/>
    <property type="match status" value="1"/>
</dbReference>
<comment type="similarity">
    <text evidence="5">Belongs to the protein N5-glutamine methyltransferase family. PrmC subfamily.</text>
</comment>
<feature type="domain" description="Methyltransferase" evidence="6">
    <location>
        <begin position="129"/>
        <end position="261"/>
    </location>
</feature>
<feature type="binding site" evidence="5">
    <location>
        <position position="204"/>
    </location>
    <ligand>
        <name>S-adenosyl-L-methionine</name>
        <dbReference type="ChEBI" id="CHEBI:59789"/>
    </ligand>
</feature>
<dbReference type="HAMAP" id="MF_02126">
    <property type="entry name" value="RF_methyltr_PrmC"/>
    <property type="match status" value="1"/>
</dbReference>
<dbReference type="AlphaFoldDB" id="A0A1E8CNG6"/>
<name>A0A1E8CNG6_9GAMM</name>
<keyword evidence="3 5" id="KW-0949">S-adenosyl-L-methionine</keyword>
<dbReference type="PROSITE" id="PS00092">
    <property type="entry name" value="N6_MTASE"/>
    <property type="match status" value="1"/>
</dbReference>
<dbReference type="SUPFAM" id="SSF53335">
    <property type="entry name" value="S-adenosyl-L-methionine-dependent methyltransferases"/>
    <property type="match status" value="1"/>
</dbReference>
<gene>
    <name evidence="5" type="primary">prmC</name>
    <name evidence="8" type="ORF">PHACT_05430</name>
</gene>
<comment type="caution">
    <text evidence="8">The sequence shown here is derived from an EMBL/GenBank/DDBJ whole genome shotgun (WGS) entry which is preliminary data.</text>
</comment>
<dbReference type="InterPro" id="IPR004556">
    <property type="entry name" value="HemK-like"/>
</dbReference>
<dbReference type="GO" id="GO:0102559">
    <property type="term" value="F:peptide chain release factor N(5)-glutamine methyltransferase activity"/>
    <property type="evidence" value="ECO:0007669"/>
    <property type="project" value="UniProtKB-EC"/>
</dbReference>
<feature type="binding site" evidence="5">
    <location>
        <position position="160"/>
    </location>
    <ligand>
        <name>S-adenosyl-L-methionine</name>
        <dbReference type="ChEBI" id="CHEBI:59789"/>
    </ligand>
</feature>
<dbReference type="InterPro" id="IPR040758">
    <property type="entry name" value="PrmC_N"/>
</dbReference>
<evidence type="ECO:0000256" key="4">
    <source>
        <dbReference type="ARBA" id="ARBA00048391"/>
    </source>
</evidence>
<dbReference type="EC" id="2.1.1.297" evidence="5"/>
<keyword evidence="9" id="KW-1185">Reference proteome</keyword>
<proteinExistence type="inferred from homology"/>
<dbReference type="FunFam" id="3.40.50.150:FF:000053">
    <property type="entry name" value="Release factor glutamine methyltransferase"/>
    <property type="match status" value="1"/>
</dbReference>
<organism evidence="8 9">
    <name type="scientific">Pseudohongiella acticola</name>
    <dbReference type="NCBI Taxonomy" id="1524254"/>
    <lineage>
        <taxon>Bacteria</taxon>
        <taxon>Pseudomonadati</taxon>
        <taxon>Pseudomonadota</taxon>
        <taxon>Gammaproteobacteria</taxon>
        <taxon>Pseudomonadales</taxon>
        <taxon>Pseudohongiellaceae</taxon>
        <taxon>Pseudohongiella</taxon>
    </lineage>
</organism>
<reference evidence="9" key="1">
    <citation type="submission" date="2016-07" db="EMBL/GenBank/DDBJ databases">
        <authorList>
            <person name="Florea S."/>
            <person name="Webb J.S."/>
            <person name="Jaromczyk J."/>
            <person name="Schardl C.L."/>
        </authorList>
    </citation>
    <scope>NUCLEOTIDE SEQUENCE [LARGE SCALE GENOMIC DNA]</scope>
    <source>
        <strain evidence="9">KCTC 42131</strain>
    </source>
</reference>
<dbReference type="Pfam" id="PF13847">
    <property type="entry name" value="Methyltransf_31"/>
    <property type="match status" value="1"/>
</dbReference>
<comment type="catalytic activity">
    <reaction evidence="4 5">
        <text>L-glutaminyl-[peptide chain release factor] + S-adenosyl-L-methionine = N(5)-methyl-L-glutaminyl-[peptide chain release factor] + S-adenosyl-L-homocysteine + H(+)</text>
        <dbReference type="Rhea" id="RHEA:42896"/>
        <dbReference type="Rhea" id="RHEA-COMP:10271"/>
        <dbReference type="Rhea" id="RHEA-COMP:10272"/>
        <dbReference type="ChEBI" id="CHEBI:15378"/>
        <dbReference type="ChEBI" id="CHEBI:30011"/>
        <dbReference type="ChEBI" id="CHEBI:57856"/>
        <dbReference type="ChEBI" id="CHEBI:59789"/>
        <dbReference type="ChEBI" id="CHEBI:61891"/>
        <dbReference type="EC" id="2.1.1.297"/>
    </reaction>
</comment>
<keyword evidence="1 5" id="KW-0489">Methyltransferase</keyword>
<sequence>MVSIRQALDQAVSALKTSDSAKLDADVLLAFVLHKTRSYLFSHADTDLSEDQHAVFEALVVRRAAGEPVAYLTGQRGFWTLDLKVTPAVLIPRPETELLVELALNLGLEMGQETGQIMNREPGTSRADPALTVADLGTGSGAIALALASERAHWHIYATDRSEQALQVARDNAVQLNLTQVKFSVGDWCEALPADTRFDMIISNPPYIDAGDPHLELGGLPFEPRTALVADSRGLSDLATICQQAGHKLREDGYLLLEHGYQQGAEVRALLATAGFRKVRSECDLAGHERVTLGQFAESGENTYA</sequence>
<dbReference type="Gene3D" id="3.40.50.150">
    <property type="entry name" value="Vaccinia Virus protein VP39"/>
    <property type="match status" value="1"/>
</dbReference>
<evidence type="ECO:0000256" key="5">
    <source>
        <dbReference type="HAMAP-Rule" id="MF_02126"/>
    </source>
</evidence>
<evidence type="ECO:0000256" key="1">
    <source>
        <dbReference type="ARBA" id="ARBA00022603"/>
    </source>
</evidence>
<dbReference type="PANTHER" id="PTHR18895:SF74">
    <property type="entry name" value="MTRF1L RELEASE FACTOR GLUTAMINE METHYLTRANSFERASE"/>
    <property type="match status" value="1"/>
</dbReference>
<dbReference type="Gene3D" id="1.10.8.10">
    <property type="entry name" value="DNA helicase RuvA subunit, C-terminal domain"/>
    <property type="match status" value="1"/>
</dbReference>
<dbReference type="Proteomes" id="UP000175669">
    <property type="component" value="Unassembled WGS sequence"/>
</dbReference>
<evidence type="ECO:0000259" key="6">
    <source>
        <dbReference type="Pfam" id="PF13847"/>
    </source>
</evidence>
<protein>
    <recommendedName>
        <fullName evidence="5">Release factor glutamine methyltransferase</fullName>
        <shortName evidence="5">RF MTase</shortName>
        <ecNumber evidence="5">2.1.1.297</ecNumber>
    </recommendedName>
    <alternativeName>
        <fullName evidence="5">N5-glutamine methyltransferase PrmC</fullName>
    </alternativeName>
    <alternativeName>
        <fullName evidence="5">Protein-(glutamine-N5) MTase PrmC</fullName>
    </alternativeName>
    <alternativeName>
        <fullName evidence="5">Protein-glutamine N-methyltransferase PrmC</fullName>
    </alternativeName>
</protein>
<evidence type="ECO:0000256" key="2">
    <source>
        <dbReference type="ARBA" id="ARBA00022679"/>
    </source>
</evidence>
<evidence type="ECO:0000313" key="9">
    <source>
        <dbReference type="Proteomes" id="UP000175669"/>
    </source>
</evidence>
<comment type="function">
    <text evidence="5">Methylates the class 1 translation termination release factors RF1/PrfA and RF2/PrfB on the glutamine residue of the universally conserved GGQ motif.</text>
</comment>
<dbReference type="InterPro" id="IPR050320">
    <property type="entry name" value="N5-glutamine_MTase"/>
</dbReference>
<dbReference type="InterPro" id="IPR002052">
    <property type="entry name" value="DNA_methylase_N6_adenine_CS"/>
</dbReference>
<dbReference type="InterPro" id="IPR029063">
    <property type="entry name" value="SAM-dependent_MTases_sf"/>
</dbReference>
<dbReference type="OrthoDB" id="9800643at2"/>
<dbReference type="GO" id="GO:0003676">
    <property type="term" value="F:nucleic acid binding"/>
    <property type="evidence" value="ECO:0007669"/>
    <property type="project" value="InterPro"/>
</dbReference>
<feature type="binding site" evidence="5">
    <location>
        <begin position="204"/>
        <end position="207"/>
    </location>
    <ligand>
        <name>substrate</name>
    </ligand>
</feature>
<keyword evidence="2 5" id="KW-0808">Transferase</keyword>
<dbReference type="Pfam" id="PF17827">
    <property type="entry name" value="PrmC_N"/>
    <property type="match status" value="1"/>
</dbReference>